<dbReference type="SUPFAM" id="SSF49899">
    <property type="entry name" value="Concanavalin A-like lectins/glucanases"/>
    <property type="match status" value="1"/>
</dbReference>
<dbReference type="InterPro" id="IPR051795">
    <property type="entry name" value="Glycosyl_Hydrlase_43"/>
</dbReference>
<accession>A0A086ZY27</accession>
<organism evidence="8 9">
    <name type="scientific">Bifidobacterium callitrichos DSM 23973</name>
    <dbReference type="NCBI Taxonomy" id="1437609"/>
    <lineage>
        <taxon>Bacteria</taxon>
        <taxon>Bacillati</taxon>
        <taxon>Actinomycetota</taxon>
        <taxon>Actinomycetes</taxon>
        <taxon>Bifidobacteriales</taxon>
        <taxon>Bifidobacteriaceae</taxon>
        <taxon>Bifidobacterium</taxon>
    </lineage>
</organism>
<gene>
    <name evidence="8" type="ORF">BCAL_1158</name>
</gene>
<dbReference type="Proteomes" id="UP000029072">
    <property type="component" value="Unassembled WGS sequence"/>
</dbReference>
<evidence type="ECO:0000256" key="4">
    <source>
        <dbReference type="PIRSR" id="PIRSR606710-1"/>
    </source>
</evidence>
<dbReference type="GO" id="GO:0009044">
    <property type="term" value="F:xylan 1,4-beta-xylosidase activity"/>
    <property type="evidence" value="ECO:0007669"/>
    <property type="project" value="UniProtKB-EC"/>
</dbReference>
<evidence type="ECO:0000256" key="5">
    <source>
        <dbReference type="PIRSR" id="PIRSR606710-2"/>
    </source>
</evidence>
<reference evidence="8 9" key="1">
    <citation type="submission" date="2014-03" db="EMBL/GenBank/DDBJ databases">
        <title>Genomics of Bifidobacteria.</title>
        <authorList>
            <person name="Ventura M."/>
            <person name="Milani C."/>
            <person name="Lugli G.A."/>
        </authorList>
    </citation>
    <scope>NUCLEOTIDE SEQUENCE [LARGE SCALE GENOMIC DNA]</scope>
    <source>
        <strain evidence="8 9">DSM 23973</strain>
    </source>
</reference>
<dbReference type="EMBL" id="JGYS01000022">
    <property type="protein sequence ID" value="KFI51427.1"/>
    <property type="molecule type" value="Genomic_DNA"/>
</dbReference>
<evidence type="ECO:0000256" key="3">
    <source>
        <dbReference type="ARBA" id="ARBA00023295"/>
    </source>
</evidence>
<dbReference type="PANTHER" id="PTHR42812:SF12">
    <property type="entry name" value="BETA-XYLOSIDASE-RELATED"/>
    <property type="match status" value="1"/>
</dbReference>
<feature type="domain" description="Beta-xylosidase C-terminal Concanavalin A-like" evidence="7">
    <location>
        <begin position="362"/>
        <end position="550"/>
    </location>
</feature>
<feature type="site" description="Important for catalytic activity, responsible for pKa modulation of the active site Glu and correct orientation of both the proton donor and substrate" evidence="5">
    <location>
        <position position="128"/>
    </location>
</feature>
<dbReference type="SUPFAM" id="SSF75005">
    <property type="entry name" value="Arabinanase/levansucrase/invertase"/>
    <property type="match status" value="1"/>
</dbReference>
<evidence type="ECO:0000256" key="2">
    <source>
        <dbReference type="ARBA" id="ARBA00022801"/>
    </source>
</evidence>
<dbReference type="EC" id="3.2.1.37" evidence="8"/>
<dbReference type="eggNOG" id="COG3507">
    <property type="taxonomic scope" value="Bacteria"/>
</dbReference>
<evidence type="ECO:0000256" key="6">
    <source>
        <dbReference type="RuleBase" id="RU361187"/>
    </source>
</evidence>
<dbReference type="Gene3D" id="2.60.120.200">
    <property type="match status" value="1"/>
</dbReference>
<dbReference type="Pfam" id="PF04616">
    <property type="entry name" value="Glyco_hydro_43"/>
    <property type="match status" value="1"/>
</dbReference>
<name>A0A086ZY27_9BIFI</name>
<comment type="caution">
    <text evidence="8">The sequence shown here is derived from an EMBL/GenBank/DDBJ whole genome shotgun (WGS) entry which is preliminary data.</text>
</comment>
<dbReference type="Pfam" id="PF17851">
    <property type="entry name" value="GH43_C2"/>
    <property type="match status" value="1"/>
</dbReference>
<keyword evidence="3 6" id="KW-0326">Glycosidase</keyword>
<dbReference type="STRING" id="1437609.BCAL_1158"/>
<dbReference type="AlphaFoldDB" id="A0A086ZY27"/>
<dbReference type="PANTHER" id="PTHR42812">
    <property type="entry name" value="BETA-XYLOSIDASE"/>
    <property type="match status" value="1"/>
</dbReference>
<evidence type="ECO:0000256" key="1">
    <source>
        <dbReference type="ARBA" id="ARBA00009865"/>
    </source>
</evidence>
<dbReference type="InterPro" id="IPR006710">
    <property type="entry name" value="Glyco_hydro_43"/>
</dbReference>
<sequence>MTTMITNPILPGFHPDSSALRVGDDYYIATSTFEWWPGIDIYHSKDLVNWEWVAAPVNRESQVDLRGNYDSGSLWAPHLSYADGKFWLVYTDVKTYAPFKDTLNYVITAPDITGPWSEPHFLTASGFDPAIFHDDDGRKWFLNMLYDYRPGRQRFAGTVIQEFDPESMQLIGERKHFYKGTKLGVCEGPQILKRNGWYYLLCAAGGTGYMHAATVARARSLEGPFEDSPYTPLMTTRDEPSNPLQKSGHCCFLEIGDEWYVTQICGRPLTERGNCTLGRETGIQKIYWTSDGWPRLINDTISPDLKVPAPRIAQGVVQVMDHSERIEFEADRAAEANAPLNSVTDPAIPPSLKTLRTALVAEQDYSLTERPGWLRIHGAQSLRSQHRQTLFARRWEAYDFDAQTVLDFDPTNYQQMAGLILYYDTQNWIYAYVSFDSEGTDRRIIQVLRCDHGKLDYGSDAIALEEGPVRIKVEVRRDKANFHFAQGKDMYADNALWKAIGGVQPADHISDDYVERTIQGCAFTGGMVGICSQDMDAHRSHADFQYFDYQERNK</sequence>
<feature type="active site" description="Proton donor" evidence="4">
    <location>
        <position position="187"/>
    </location>
</feature>
<dbReference type="RefSeq" id="WP_043165185.1">
    <property type="nucleotide sequence ID" value="NZ_JDUV01000005.1"/>
</dbReference>
<feature type="active site" description="Proton acceptor" evidence="4">
    <location>
        <position position="16"/>
    </location>
</feature>
<dbReference type="InterPro" id="IPR041542">
    <property type="entry name" value="GH43_C2"/>
</dbReference>
<evidence type="ECO:0000313" key="9">
    <source>
        <dbReference type="Proteomes" id="UP000029072"/>
    </source>
</evidence>
<proteinExistence type="inferred from homology"/>
<evidence type="ECO:0000259" key="7">
    <source>
        <dbReference type="Pfam" id="PF17851"/>
    </source>
</evidence>
<evidence type="ECO:0000313" key="8">
    <source>
        <dbReference type="EMBL" id="KFI51427.1"/>
    </source>
</evidence>
<keyword evidence="2 6" id="KW-0378">Hydrolase</keyword>
<dbReference type="InterPro" id="IPR023296">
    <property type="entry name" value="Glyco_hydro_beta-prop_sf"/>
</dbReference>
<comment type="similarity">
    <text evidence="1 6">Belongs to the glycosyl hydrolase 43 family.</text>
</comment>
<dbReference type="InterPro" id="IPR013320">
    <property type="entry name" value="ConA-like_dom_sf"/>
</dbReference>
<protein>
    <submittedName>
        <fullName evidence="8">Xylan 1,4-beta-xylosidase</fullName>
        <ecNumber evidence="8">3.2.1.37</ecNumber>
    </submittedName>
</protein>
<dbReference type="CDD" id="cd09000">
    <property type="entry name" value="GH43_SXA-like"/>
    <property type="match status" value="1"/>
</dbReference>
<dbReference type="GO" id="GO:0005975">
    <property type="term" value="P:carbohydrate metabolic process"/>
    <property type="evidence" value="ECO:0007669"/>
    <property type="project" value="InterPro"/>
</dbReference>
<dbReference type="Gene3D" id="2.115.10.20">
    <property type="entry name" value="Glycosyl hydrolase domain, family 43"/>
    <property type="match status" value="1"/>
</dbReference>